<evidence type="ECO:0000256" key="5">
    <source>
        <dbReference type="ARBA" id="ARBA00023237"/>
    </source>
</evidence>
<reference evidence="7" key="1">
    <citation type="submission" date="2022-01" db="EMBL/GenBank/DDBJ databases">
        <authorList>
            <person name="Jo J.-H."/>
            <person name="Im W.-T."/>
        </authorList>
    </citation>
    <scope>NUCLEOTIDE SEQUENCE</scope>
    <source>
        <strain evidence="7">NA20</strain>
    </source>
</reference>
<dbReference type="InterPro" id="IPR000184">
    <property type="entry name" value="Bac_surfAg_D15"/>
</dbReference>
<dbReference type="PANTHER" id="PTHR12815">
    <property type="entry name" value="SORTING AND ASSEMBLY MACHINERY SAMM50 PROTEIN FAMILY MEMBER"/>
    <property type="match status" value="1"/>
</dbReference>
<name>A0ABS9KLG8_9BACT</name>
<keyword evidence="8" id="KW-1185">Reference proteome</keyword>
<evidence type="ECO:0000256" key="1">
    <source>
        <dbReference type="ARBA" id="ARBA00004370"/>
    </source>
</evidence>
<keyword evidence="2" id="KW-0812">Transmembrane</keyword>
<dbReference type="PANTHER" id="PTHR12815:SF47">
    <property type="entry name" value="TRANSLOCATION AND ASSEMBLY MODULE SUBUNIT TAMA"/>
    <property type="match status" value="1"/>
</dbReference>
<dbReference type="PROSITE" id="PS51257">
    <property type="entry name" value="PROKAR_LIPOPROTEIN"/>
    <property type="match status" value="1"/>
</dbReference>
<evidence type="ECO:0000259" key="6">
    <source>
        <dbReference type="Pfam" id="PF01103"/>
    </source>
</evidence>
<dbReference type="Gene3D" id="3.10.20.310">
    <property type="entry name" value="membrane protein fhac"/>
    <property type="match status" value="2"/>
</dbReference>
<comment type="subcellular location">
    <subcellularLocation>
        <location evidence="1">Membrane</location>
    </subcellularLocation>
</comment>
<evidence type="ECO:0000313" key="8">
    <source>
        <dbReference type="Proteomes" id="UP001165367"/>
    </source>
</evidence>
<keyword evidence="5" id="KW-0998">Cell outer membrane</keyword>
<organism evidence="7 8">
    <name type="scientific">Terrimonas ginsenosidimutans</name>
    <dbReference type="NCBI Taxonomy" id="2908004"/>
    <lineage>
        <taxon>Bacteria</taxon>
        <taxon>Pseudomonadati</taxon>
        <taxon>Bacteroidota</taxon>
        <taxon>Chitinophagia</taxon>
        <taxon>Chitinophagales</taxon>
        <taxon>Chitinophagaceae</taxon>
        <taxon>Terrimonas</taxon>
    </lineage>
</organism>
<protein>
    <submittedName>
        <fullName evidence="7">BamA/TamA family outer membrane protein</fullName>
    </submittedName>
</protein>
<evidence type="ECO:0000256" key="4">
    <source>
        <dbReference type="ARBA" id="ARBA00023136"/>
    </source>
</evidence>
<keyword evidence="3" id="KW-0732">Signal</keyword>
<feature type="domain" description="Bacterial surface antigen (D15)" evidence="6">
    <location>
        <begin position="497"/>
        <end position="738"/>
    </location>
</feature>
<dbReference type="Pfam" id="PF01103">
    <property type="entry name" value="Omp85"/>
    <property type="match status" value="1"/>
</dbReference>
<dbReference type="Proteomes" id="UP001165367">
    <property type="component" value="Unassembled WGS sequence"/>
</dbReference>
<dbReference type="Gene3D" id="2.40.160.50">
    <property type="entry name" value="membrane protein fhac: a member of the omp85/tpsb transporter family"/>
    <property type="match status" value="1"/>
</dbReference>
<dbReference type="EMBL" id="JAKLTR010000001">
    <property type="protein sequence ID" value="MCG2613167.1"/>
    <property type="molecule type" value="Genomic_DNA"/>
</dbReference>
<dbReference type="InterPro" id="IPR039910">
    <property type="entry name" value="D15-like"/>
</dbReference>
<sequence length="772" mass="86561">MMFRKAKYFYLLISCAIIGGACNNLKKIPAGDALYTGATVKIDSTELSKKKKKSLESELHSLVRPKPNKKILGMRFKLSMYNLAGNPKKETSLRGWLKNKMGEPPVLLSDVNVERNIQVLQSTLENTGYFKAVVEGDTTIDGKTATAQYTVQTGIQYKNRNVFFDTSGLIQKAIAEDSSISLLKKGDPFDLAAIKSERIRIDGILKEKGYYFFDPNFIIVQTDTTAGNNQVDLKVKVKPGIAPTSLQPYTINDIFFFPTFRPNTGSGNANANANAMDTSKKDMIFYDGYYVLDRQKQYKPRIFEDAIQFHKGELYNRTDHSATVSRLVNLGLFRFVRNRMEPVPGDSAKLNVYYYMTPMQRQSLRAEINGSTKSNNLTGSSITLGWRKRNTFHGGELLSIDATGGFEVQVGGQLRGYNTFRYGLRSTLSIPRFVVPFIKWNNAGGFVPRTEIALGFEKLIRNKLYTMNSFQASFGYIWKTDIKNEQKFNPIAITYVQPASISDQYLDSVAKNPILGRTIAKQFILGATYNYNYSELQDNIYKTGIYFNGNADVSGNIIGLLTGASESNPKSIFDAQFSQYIRLEADFRYYLKLAKWTVLANRIILGGSVPYGNSRSLPFVKQFFSGGNNSLRGFRSRSVGPGTYVSDTISTGFLPDQPGDMKLELNTELRTKLFSIVHGAIFIDAGNVWLTHEDSLTGAGFSKSFLKELAVDAGVGLRFDASFLVLRLDVAFPLRKPFLPEGDRWVLDEIKFGSGPWRRQNLIFNIGIGYPF</sequence>
<comment type="caution">
    <text evidence="7">The sequence shown here is derived from an EMBL/GenBank/DDBJ whole genome shotgun (WGS) entry which is preliminary data.</text>
</comment>
<evidence type="ECO:0000313" key="7">
    <source>
        <dbReference type="EMBL" id="MCG2613167.1"/>
    </source>
</evidence>
<evidence type="ECO:0000256" key="3">
    <source>
        <dbReference type="ARBA" id="ARBA00022729"/>
    </source>
</evidence>
<keyword evidence="4" id="KW-0472">Membrane</keyword>
<dbReference type="RefSeq" id="WP_237868392.1">
    <property type="nucleotide sequence ID" value="NZ_JAKLTR010000001.1"/>
</dbReference>
<proteinExistence type="predicted"/>
<gene>
    <name evidence="7" type="ORF">LZZ85_02710</name>
</gene>
<accession>A0ABS9KLG8</accession>
<evidence type="ECO:0000256" key="2">
    <source>
        <dbReference type="ARBA" id="ARBA00022692"/>
    </source>
</evidence>